<accession>A0ACC3MUT5</accession>
<keyword evidence="2" id="KW-1185">Reference proteome</keyword>
<name>A0ACC3MUT5_9PEZI</name>
<evidence type="ECO:0000313" key="2">
    <source>
        <dbReference type="Proteomes" id="UP001281147"/>
    </source>
</evidence>
<comment type="caution">
    <text evidence="1">The sequence shown here is derived from an EMBL/GenBank/DDBJ whole genome shotgun (WGS) entry which is preliminary data.</text>
</comment>
<organism evidence="1 2">
    <name type="scientific">Vermiconidia calcicola</name>
    <dbReference type="NCBI Taxonomy" id="1690605"/>
    <lineage>
        <taxon>Eukaryota</taxon>
        <taxon>Fungi</taxon>
        <taxon>Dikarya</taxon>
        <taxon>Ascomycota</taxon>
        <taxon>Pezizomycotina</taxon>
        <taxon>Dothideomycetes</taxon>
        <taxon>Dothideomycetidae</taxon>
        <taxon>Mycosphaerellales</taxon>
        <taxon>Extremaceae</taxon>
        <taxon>Vermiconidia</taxon>
    </lineage>
</organism>
<proteinExistence type="predicted"/>
<dbReference type="EMBL" id="JAUTXU010000142">
    <property type="protein sequence ID" value="KAK3704146.1"/>
    <property type="molecule type" value="Genomic_DNA"/>
</dbReference>
<evidence type="ECO:0000313" key="1">
    <source>
        <dbReference type="EMBL" id="KAK3704146.1"/>
    </source>
</evidence>
<sequence length="567" mass="63245">MIPLFLVLLLNWRPACARQVNITVDASKITGNLEATTRFFGADEPNEAVYPDGEALIHDLGNLGPHQTYFRAHNLLTTCDPIDQTEPHRLKWGCTNAYTEDDSGKPIYNFTIVDEIFDTYLANGVKPYAQASFMPKALSTSPDPYTFYFDPSSEYNLIYVGWSYPPTSWEKWGELNYQWVKHCVERYGKAEVESWYWEVWNEPNIPYWNGTQEQYFTLYDYAVEGILRALPTATVGGPEVAGGPDGDWLGLFLDHTVNGQNNATGGKGAPLDFISFHAKGAPTYFDATDSSPGHLQMNMSAALHNVEDAFVVIKRYDSLNRLPVVIGEDDPDGCAACVTPEIDYRNGLIFPSYTAASFTRQIDLAVKYGINLTGQLTWAFVFDDYPFFNNFRVLATNQVNKPILNIFGMFGKMQSQRLAATSTGQYPLESVVEGSIRGESDVGVLASISDEGNKMAVMIWNYHDNALPKPDAQISFNISNAFPGWTEATLKHYRIDQSHSNAYSTWLAMGSPQDPTEQQYTQLKAAGELQMLHQPTTVKLDSGEAGLRFDLPIHAISLLVLEGVRGL</sequence>
<dbReference type="Proteomes" id="UP001281147">
    <property type="component" value="Unassembled WGS sequence"/>
</dbReference>
<gene>
    <name evidence="1" type="ORF">LTR37_013986</name>
</gene>
<reference evidence="1" key="1">
    <citation type="submission" date="2023-07" db="EMBL/GenBank/DDBJ databases">
        <title>Black Yeasts Isolated from many extreme environments.</title>
        <authorList>
            <person name="Coleine C."/>
            <person name="Stajich J.E."/>
            <person name="Selbmann L."/>
        </authorList>
    </citation>
    <scope>NUCLEOTIDE SEQUENCE</scope>
    <source>
        <strain evidence="1">CCFEE 5714</strain>
    </source>
</reference>
<protein>
    <submittedName>
        <fullName evidence="1">Uncharacterized protein</fullName>
    </submittedName>
</protein>